<keyword evidence="4" id="KW-1185">Reference proteome</keyword>
<keyword evidence="2 3" id="KW-0378">Hydrolase</keyword>
<dbReference type="Pfam" id="PF03571">
    <property type="entry name" value="Peptidase_M49"/>
    <property type="match status" value="1"/>
</dbReference>
<reference evidence="3" key="1">
    <citation type="submission" date="2022-10" db="EMBL/GenBank/DDBJ databases">
        <authorList>
            <person name="Yu W.X."/>
        </authorList>
    </citation>
    <scope>NUCLEOTIDE SEQUENCE</scope>
    <source>
        <strain evidence="3">AAT</strain>
    </source>
</reference>
<comment type="caution">
    <text evidence="3">The sequence shown here is derived from an EMBL/GenBank/DDBJ whole genome shotgun (WGS) entry which is preliminary data.</text>
</comment>
<organism evidence="3 4">
    <name type="scientific">Plebeiibacterium sediminum</name>
    <dbReference type="NCBI Taxonomy" id="2992112"/>
    <lineage>
        <taxon>Bacteria</taxon>
        <taxon>Pseudomonadati</taxon>
        <taxon>Bacteroidota</taxon>
        <taxon>Bacteroidia</taxon>
        <taxon>Marinilabiliales</taxon>
        <taxon>Marinilabiliaceae</taxon>
        <taxon>Plebeiibacterium</taxon>
    </lineage>
</organism>
<dbReference type="GO" id="GO:0008239">
    <property type="term" value="F:dipeptidyl-peptidase activity"/>
    <property type="evidence" value="ECO:0007669"/>
    <property type="project" value="TreeGrafter"/>
</dbReference>
<dbReference type="InterPro" id="IPR039461">
    <property type="entry name" value="Peptidase_M49"/>
</dbReference>
<dbReference type="Gene3D" id="3.30.540.30">
    <property type="match status" value="1"/>
</dbReference>
<dbReference type="AlphaFoldDB" id="A0AAE3SHC0"/>
<dbReference type="Proteomes" id="UP001209229">
    <property type="component" value="Unassembled WGS sequence"/>
</dbReference>
<gene>
    <name evidence="3" type="ORF">OM075_21530</name>
</gene>
<evidence type="ECO:0000313" key="4">
    <source>
        <dbReference type="Proteomes" id="UP001209229"/>
    </source>
</evidence>
<dbReference type="PANTHER" id="PTHR23422">
    <property type="entry name" value="DIPEPTIDYL PEPTIDASE III-RELATED"/>
    <property type="match status" value="1"/>
</dbReference>
<name>A0AAE3SHC0_9BACT</name>
<dbReference type="PROSITE" id="PS51257">
    <property type="entry name" value="PROKAR_LIPOPROTEIN"/>
    <property type="match status" value="1"/>
</dbReference>
<dbReference type="EMBL" id="JAPDPJ010000080">
    <property type="protein sequence ID" value="MCW3789062.1"/>
    <property type="molecule type" value="Genomic_DNA"/>
</dbReference>
<proteinExistence type="predicted"/>
<evidence type="ECO:0000256" key="2">
    <source>
        <dbReference type="ARBA" id="ARBA00022801"/>
    </source>
</evidence>
<dbReference type="GO" id="GO:0005737">
    <property type="term" value="C:cytoplasm"/>
    <property type="evidence" value="ECO:0007669"/>
    <property type="project" value="TreeGrafter"/>
</dbReference>
<accession>A0AAE3SHC0</accession>
<evidence type="ECO:0000313" key="3">
    <source>
        <dbReference type="EMBL" id="MCW3789062.1"/>
    </source>
</evidence>
<evidence type="ECO:0000256" key="1">
    <source>
        <dbReference type="ARBA" id="ARBA00022723"/>
    </source>
</evidence>
<dbReference type="RefSeq" id="WP_301192618.1">
    <property type="nucleotide sequence ID" value="NZ_JAPDPJ010000080.1"/>
</dbReference>
<dbReference type="GO" id="GO:0046872">
    <property type="term" value="F:metal ion binding"/>
    <property type="evidence" value="ECO:0007669"/>
    <property type="project" value="UniProtKB-KW"/>
</dbReference>
<protein>
    <submittedName>
        <fullName evidence="3">Zn-dependent hydrolase</fullName>
    </submittedName>
</protein>
<keyword evidence="1" id="KW-0479">Metal-binding</keyword>
<dbReference type="PANTHER" id="PTHR23422:SF9">
    <property type="entry name" value="ZN-DEPENDENT HYDROLASE"/>
    <property type="match status" value="1"/>
</dbReference>
<sequence>MKRVFLCFLGGLFMVTSCKQSSKSVTVYEPSIPDVKEKVEEFIPIELKTDLSKLSENERSMLPILFEAGKIMDDLFWKQAYGDKDALLGKIEDEYLKKFVKINYGPWERLNNNTSFIKGIGAKPLGANFYPQDITKDEFESIQDSDKTSLYTLIKRDETTRELSVIPYHVAYKEELTKVSDLLKKAAALADDEGLKDYLLKRSEALLTGEYFESDLAWMSMKNNTIDFVVGPIENYEDALYGAKAAFEAFILIKDKEWSGKLAYYATLLPQLQESLPVDKEYKSEVPGSDSDLGAYDVVFYGGDCNAGSKTIAINLPNDPKVHIEKGSRKLQLKNSMKAKFDKILVPISQLLIDDEQQANVSFDAFFENTMFHEVAHGLGIKNTLNGKGTVREALKETASAMEEGKADILGLYMVDMLTNMNELGDDQVLMDNYVTFMAGLFRSIRFGASSSHGKANMIRFNYFNEKGAFTKNEETGKYRVDFDKMHQAMIDLSKDILVMQGNGDYEKAQEWIKEKGFITPELQKDLDRIAEAGIPRDIVFQQGVDVLGL</sequence>